<proteinExistence type="predicted"/>
<dbReference type="RefSeq" id="WP_173271576.1">
    <property type="nucleotide sequence ID" value="NZ_AP021889.1"/>
</dbReference>
<dbReference type="SMART" id="SM00646">
    <property type="entry name" value="Ami_3"/>
    <property type="match status" value="1"/>
</dbReference>
<evidence type="ECO:0000256" key="4">
    <source>
        <dbReference type="SAM" id="MobiDB-lite"/>
    </source>
</evidence>
<comment type="catalytic activity">
    <reaction evidence="1">
        <text>Hydrolyzes the link between N-acetylmuramoyl residues and L-amino acid residues in certain cell-wall glycopeptides.</text>
        <dbReference type="EC" id="3.5.1.28"/>
    </reaction>
</comment>
<dbReference type="GO" id="GO:0008745">
    <property type="term" value="F:N-acetylmuramoyl-L-alanine amidase activity"/>
    <property type="evidence" value="ECO:0007669"/>
    <property type="project" value="UniProtKB-EC"/>
</dbReference>
<dbReference type="GO" id="GO:0009253">
    <property type="term" value="P:peptidoglycan catabolic process"/>
    <property type="evidence" value="ECO:0007669"/>
    <property type="project" value="InterPro"/>
</dbReference>
<keyword evidence="3" id="KW-0378">Hydrolase</keyword>
<dbReference type="SMART" id="SM00257">
    <property type="entry name" value="LysM"/>
    <property type="match status" value="1"/>
</dbReference>
<evidence type="ECO:0000259" key="5">
    <source>
        <dbReference type="PROSITE" id="PS51782"/>
    </source>
</evidence>
<dbReference type="CDD" id="cd02696">
    <property type="entry name" value="MurNAc-LAA"/>
    <property type="match status" value="1"/>
</dbReference>
<dbReference type="Pfam" id="PF11741">
    <property type="entry name" value="AMIN"/>
    <property type="match status" value="1"/>
</dbReference>
<dbReference type="InterPro" id="IPR002508">
    <property type="entry name" value="MurNAc-LAA_cat"/>
</dbReference>
<dbReference type="Proteomes" id="UP000501726">
    <property type="component" value="Chromosome"/>
</dbReference>
<dbReference type="PANTHER" id="PTHR30404:SF0">
    <property type="entry name" value="N-ACETYLMURAMOYL-L-ALANINE AMIDASE AMIC"/>
    <property type="match status" value="1"/>
</dbReference>
<dbReference type="InterPro" id="IPR050695">
    <property type="entry name" value="N-acetylmuramoyl_amidase_3"/>
</dbReference>
<dbReference type="GO" id="GO:0030288">
    <property type="term" value="C:outer membrane-bounded periplasmic space"/>
    <property type="evidence" value="ECO:0007669"/>
    <property type="project" value="TreeGrafter"/>
</dbReference>
<dbReference type="EC" id="3.5.1.28" evidence="2"/>
<dbReference type="SUPFAM" id="SSF53187">
    <property type="entry name" value="Zn-dependent exopeptidases"/>
    <property type="match status" value="1"/>
</dbReference>
<evidence type="ECO:0000256" key="3">
    <source>
        <dbReference type="ARBA" id="ARBA00022801"/>
    </source>
</evidence>
<dbReference type="SUPFAM" id="SSF54106">
    <property type="entry name" value="LysM domain"/>
    <property type="match status" value="1"/>
</dbReference>
<dbReference type="CDD" id="cd00118">
    <property type="entry name" value="LysM"/>
    <property type="match status" value="1"/>
</dbReference>
<dbReference type="PROSITE" id="PS51782">
    <property type="entry name" value="LYSM"/>
    <property type="match status" value="1"/>
</dbReference>
<dbReference type="InterPro" id="IPR036779">
    <property type="entry name" value="LysM_dom_sf"/>
</dbReference>
<feature type="compositionally biased region" description="Polar residues" evidence="4">
    <location>
        <begin position="197"/>
        <end position="225"/>
    </location>
</feature>
<keyword evidence="7" id="KW-1185">Reference proteome</keyword>
<dbReference type="Gene3D" id="2.60.40.3500">
    <property type="match status" value="1"/>
</dbReference>
<name>A0A6F8PU63_9GAMM</name>
<reference evidence="7" key="1">
    <citation type="submission" date="2019-11" db="EMBL/GenBank/DDBJ databases">
        <title>Isolation and characterization of two novel species in the genus Thiomicrorhabdus.</title>
        <authorList>
            <person name="Mochizuki J."/>
            <person name="Kojima H."/>
            <person name="Fukui M."/>
        </authorList>
    </citation>
    <scope>NUCLEOTIDE SEQUENCE [LARGE SCALE GENOMIC DNA]</scope>
    <source>
        <strain evidence="7">aks77</strain>
    </source>
</reference>
<evidence type="ECO:0000256" key="1">
    <source>
        <dbReference type="ARBA" id="ARBA00001561"/>
    </source>
</evidence>
<dbReference type="InterPro" id="IPR018392">
    <property type="entry name" value="LysM"/>
</dbReference>
<evidence type="ECO:0000256" key="2">
    <source>
        <dbReference type="ARBA" id="ARBA00011901"/>
    </source>
</evidence>
<dbReference type="InterPro" id="IPR021731">
    <property type="entry name" value="AMIN_dom"/>
</dbReference>
<feature type="domain" description="LysM" evidence="5">
    <location>
        <begin position="551"/>
        <end position="595"/>
    </location>
</feature>
<evidence type="ECO:0000313" key="7">
    <source>
        <dbReference type="Proteomes" id="UP000501726"/>
    </source>
</evidence>
<dbReference type="EMBL" id="AP021889">
    <property type="protein sequence ID" value="BBP45671.1"/>
    <property type="molecule type" value="Genomic_DNA"/>
</dbReference>
<accession>A0A6F8PU63</accession>
<evidence type="ECO:0000313" key="6">
    <source>
        <dbReference type="EMBL" id="BBP45671.1"/>
    </source>
</evidence>
<dbReference type="AlphaFoldDB" id="A0A6F8PU63"/>
<dbReference type="Pfam" id="PF01520">
    <property type="entry name" value="Amidase_3"/>
    <property type="match status" value="1"/>
</dbReference>
<dbReference type="KEGG" id="tse:THMIRHAS_10440"/>
<sequence>MLPIKAKQTVKSNQHRLFLQGASLPASFYRDVIKLFFLVGLSWGLLLNSALAFATGSIQQVRVGQDAQKTRIVFDLKAKTKFQVRMLNNPSRVVVVFNNVANNISFTDKVFSDARLYKMLVAEQGKQTQVTLQLHKTLDVSSFHLAENAKGFNRLVIDLKEVETQPIEKTFVIANAPKKSTHVEQPNPIVQKNVQTAAAEPSSESVQAKQGVSNESSVSLVNKTEPSPEMIAKPDDSPQGSIEQSIDILLSATQQAAQPENALETSAEKPVAPLVQSEPVVSEKTSEDVSLISANQDIKASVEQIVRQQVDTNQKLVVALDAGHGGKDPGAINRQTRLMEKEATLQMAKELKRLIDAQPNMRAVLIRDRDVFIPLGERQKIAKQKGADVFISIHADAFDDPTVQGGSVYVLSRQGASSHMAKLLAKSENAYLQDVSLKGLDDDVAYALSDLSRRFNIEHSQKLANSVLEEMGKRVTMHRPQVQSAQFAVLKAIDIPSMLIETAFISNPNEARNLMNPLFQKQMANAIVAGLSRYVKNYRQVPIQGTNTLFVRYEVRKGDNLTMIAKKFNVSIAKIKYHNQIQNSNRLQLGKRLRIPVTPDLLARIDQIS</sequence>
<dbReference type="Gene3D" id="3.40.630.40">
    <property type="entry name" value="Zn-dependent exopeptidases"/>
    <property type="match status" value="1"/>
</dbReference>
<organism evidence="6 7">
    <name type="scientific">Thiosulfatimonas sediminis</name>
    <dbReference type="NCBI Taxonomy" id="2675054"/>
    <lineage>
        <taxon>Bacteria</taxon>
        <taxon>Pseudomonadati</taxon>
        <taxon>Pseudomonadota</taxon>
        <taxon>Gammaproteobacteria</taxon>
        <taxon>Thiotrichales</taxon>
        <taxon>Piscirickettsiaceae</taxon>
        <taxon>Thiosulfatimonas</taxon>
    </lineage>
</organism>
<feature type="region of interest" description="Disordered" evidence="4">
    <location>
        <begin position="197"/>
        <end position="241"/>
    </location>
</feature>
<protein>
    <recommendedName>
        <fullName evidence="2">N-acetylmuramoyl-L-alanine amidase</fullName>
        <ecNumber evidence="2">3.5.1.28</ecNumber>
    </recommendedName>
</protein>
<dbReference type="Pfam" id="PF01476">
    <property type="entry name" value="LysM"/>
    <property type="match status" value="1"/>
</dbReference>
<dbReference type="Gene3D" id="3.10.350.10">
    <property type="entry name" value="LysM domain"/>
    <property type="match status" value="1"/>
</dbReference>
<dbReference type="PANTHER" id="PTHR30404">
    <property type="entry name" value="N-ACETYLMURAMOYL-L-ALANINE AMIDASE"/>
    <property type="match status" value="1"/>
</dbReference>
<gene>
    <name evidence="6" type="primary">amiB</name>
    <name evidence="6" type="ORF">THMIRHAS_10440</name>
</gene>